<accession>A0A0W8D3J1</accession>
<dbReference type="PANTHER" id="PTHR12765">
    <property type="entry name" value="RED PROTEIN IK FACTOR CYTOKINE IK"/>
    <property type="match status" value="1"/>
</dbReference>
<name>A0A0W8D3J1_PHYNI</name>
<feature type="domain" description="RED-like N-terminal" evidence="4">
    <location>
        <begin position="96"/>
        <end position="263"/>
    </location>
</feature>
<dbReference type="EMBL" id="LNFO01001517">
    <property type="protein sequence ID" value="KUF90821.1"/>
    <property type="molecule type" value="Genomic_DNA"/>
</dbReference>
<evidence type="ECO:0000256" key="3">
    <source>
        <dbReference type="SAM" id="MobiDB-lite"/>
    </source>
</evidence>
<dbReference type="STRING" id="4790.A0A0W8D3J1"/>
<feature type="compositionally biased region" description="Basic and acidic residues" evidence="3">
    <location>
        <begin position="72"/>
        <end position="92"/>
    </location>
</feature>
<protein>
    <submittedName>
        <fullName evidence="6">Red protein</fullName>
    </submittedName>
</protein>
<organism evidence="6 7">
    <name type="scientific">Phytophthora nicotianae</name>
    <name type="common">Potato buckeye rot agent</name>
    <name type="synonym">Phytophthora parasitica</name>
    <dbReference type="NCBI Taxonomy" id="4792"/>
    <lineage>
        <taxon>Eukaryota</taxon>
        <taxon>Sar</taxon>
        <taxon>Stramenopiles</taxon>
        <taxon>Oomycota</taxon>
        <taxon>Peronosporomycetes</taxon>
        <taxon>Peronosporales</taxon>
        <taxon>Peronosporaceae</taxon>
        <taxon>Phytophthora</taxon>
    </lineage>
</organism>
<evidence type="ECO:0000313" key="6">
    <source>
        <dbReference type="EMBL" id="KUF90821.1"/>
    </source>
</evidence>
<proteinExistence type="predicted"/>
<feature type="region of interest" description="Disordered" evidence="3">
    <location>
        <begin position="51"/>
        <end position="100"/>
    </location>
</feature>
<dbReference type="Proteomes" id="UP000052943">
    <property type="component" value="Unassembled WGS sequence"/>
</dbReference>
<feature type="compositionally biased region" description="Basic and acidic residues" evidence="3">
    <location>
        <begin position="368"/>
        <end position="385"/>
    </location>
</feature>
<feature type="compositionally biased region" description="Basic residues" evidence="3">
    <location>
        <begin position="253"/>
        <end position="266"/>
    </location>
</feature>
<dbReference type="InterPro" id="IPR012916">
    <property type="entry name" value="RED_N"/>
</dbReference>
<sequence length="462" mass="52477">MNIVSSLQNIMNQDDFRQMLATREVSGDKRSYGGKRNLSDADLADIKKLSVKKAKKKSKKPKNATALDAADPDPRPKSQYRDRAAERRRGDTGDMIDAEEYKHLDTEQSKFLGGDMEHTHLVKGLDFALLAQLKREKQKLLAAKQEVASENTADKVERTRPQDGKITFKTRMGRLVYFQACQSTPESTTSVKSELFLPGRMYYTFNLSPTEIESIPVSVQRSKEDCPEPDEVVSGIVDETLIDRVAELMNSKKSNKKMRKKKKADHYRRDEKNVEEQADADVAMVEADVAAVDEDEDIFPDVGEYVPIDKRTDDVSADISKKEAVKKAGYFTNLSASITEKEEAARKKEEDAERAWKETLQKAVKTQKKIEREKERKEKEAKMIDEADDYAEYQGIAALGGDSDDEDEETVRRRKAAGLTTQKDVDPEEKARRKKQKQSSKLANDLEKINKVSCFFFSFVLM</sequence>
<dbReference type="InterPro" id="IPR039896">
    <property type="entry name" value="Red-like"/>
</dbReference>
<gene>
    <name evidence="6" type="ORF">AM587_10013843</name>
    <name evidence="5" type="ORF">AM587_10014495</name>
</gene>
<comment type="caution">
    <text evidence="6">The sequence shown here is derived from an EMBL/GenBank/DDBJ whole genome shotgun (WGS) entry which is preliminary data.</text>
</comment>
<feature type="region of interest" description="Disordered" evidence="3">
    <location>
        <begin position="253"/>
        <end position="275"/>
    </location>
</feature>
<evidence type="ECO:0000256" key="1">
    <source>
        <dbReference type="ARBA" id="ARBA00004123"/>
    </source>
</evidence>
<dbReference type="GO" id="GO:0005634">
    <property type="term" value="C:nucleus"/>
    <property type="evidence" value="ECO:0007669"/>
    <property type="project" value="UniProtKB-SubCell"/>
</dbReference>
<dbReference type="AlphaFoldDB" id="A0A0W8D3J1"/>
<comment type="subcellular location">
    <subcellularLocation>
        <location evidence="1">Nucleus</location>
    </subcellularLocation>
</comment>
<dbReference type="OrthoDB" id="3366823at2759"/>
<reference evidence="6 7" key="1">
    <citation type="submission" date="2015-11" db="EMBL/GenBank/DDBJ databases">
        <title>Genomes and virulence difference between two physiological races of Phytophthora nicotianae.</title>
        <authorList>
            <person name="Liu H."/>
            <person name="Ma X."/>
            <person name="Yu H."/>
            <person name="Fang D."/>
            <person name="Li Y."/>
            <person name="Wang X."/>
            <person name="Wang W."/>
            <person name="Dong Y."/>
            <person name="Xiao B."/>
        </authorList>
    </citation>
    <scope>NUCLEOTIDE SEQUENCE [LARGE SCALE GENOMIC DNA]</scope>
    <source>
        <strain evidence="6">Race 0</strain>
        <strain evidence="7">race 0</strain>
    </source>
</reference>
<evidence type="ECO:0000256" key="2">
    <source>
        <dbReference type="ARBA" id="ARBA00023242"/>
    </source>
</evidence>
<evidence type="ECO:0000259" key="4">
    <source>
        <dbReference type="Pfam" id="PF07808"/>
    </source>
</evidence>
<dbReference type="EMBL" id="LNFO01004505">
    <property type="protein sequence ID" value="KUF80771.1"/>
    <property type="molecule type" value="Genomic_DNA"/>
</dbReference>
<evidence type="ECO:0000313" key="7">
    <source>
        <dbReference type="Proteomes" id="UP000052943"/>
    </source>
</evidence>
<dbReference type="Pfam" id="PF07808">
    <property type="entry name" value="RED_N"/>
    <property type="match status" value="1"/>
</dbReference>
<keyword evidence="2" id="KW-0539">Nucleus</keyword>
<feature type="compositionally biased region" description="Basic residues" evidence="3">
    <location>
        <begin position="51"/>
        <end position="62"/>
    </location>
</feature>
<feature type="region of interest" description="Disordered" evidence="3">
    <location>
        <begin position="364"/>
        <end position="442"/>
    </location>
</feature>
<evidence type="ECO:0000313" key="5">
    <source>
        <dbReference type="EMBL" id="KUF80771.1"/>
    </source>
</evidence>